<organism evidence="2 3">
    <name type="scientific">Streptomyces lonegramiae</name>
    <dbReference type="NCBI Taxonomy" id="3075524"/>
    <lineage>
        <taxon>Bacteria</taxon>
        <taxon>Bacillati</taxon>
        <taxon>Actinomycetota</taxon>
        <taxon>Actinomycetes</taxon>
        <taxon>Kitasatosporales</taxon>
        <taxon>Streptomycetaceae</taxon>
        <taxon>Streptomyces</taxon>
    </lineage>
</organism>
<dbReference type="InterPro" id="IPR036259">
    <property type="entry name" value="MFS_trans_sf"/>
</dbReference>
<dbReference type="EMBL" id="JAVRFD010001250">
    <property type="protein sequence ID" value="MDT0551592.1"/>
    <property type="molecule type" value="Genomic_DNA"/>
</dbReference>
<evidence type="ECO:0000313" key="3">
    <source>
        <dbReference type="Proteomes" id="UP001180754"/>
    </source>
</evidence>
<dbReference type="Proteomes" id="UP001180754">
    <property type="component" value="Unassembled WGS sequence"/>
</dbReference>
<evidence type="ECO:0000313" key="2">
    <source>
        <dbReference type="EMBL" id="MDT0551592.1"/>
    </source>
</evidence>
<sequence>MTEAAAAAPPPKAGRRQWIGLAVLALPAMLISMDMTVLYLAVPALSADLAPSSSELLW</sequence>
<keyword evidence="1" id="KW-0472">Membrane</keyword>
<keyword evidence="3" id="KW-1185">Reference proteome</keyword>
<protein>
    <submittedName>
        <fullName evidence="2">MFS transporter</fullName>
    </submittedName>
</protein>
<reference evidence="2" key="1">
    <citation type="submission" date="2024-05" db="EMBL/GenBank/DDBJ databases">
        <title>30 novel species of actinomycetes from the DSMZ collection.</title>
        <authorList>
            <person name="Nouioui I."/>
        </authorList>
    </citation>
    <scope>NUCLEOTIDE SEQUENCE</scope>
    <source>
        <strain evidence="2">DSM 41529</strain>
    </source>
</reference>
<feature type="transmembrane region" description="Helical" evidence="1">
    <location>
        <begin position="18"/>
        <end position="42"/>
    </location>
</feature>
<keyword evidence="1" id="KW-1133">Transmembrane helix</keyword>
<dbReference type="SUPFAM" id="SSF103473">
    <property type="entry name" value="MFS general substrate transporter"/>
    <property type="match status" value="1"/>
</dbReference>
<accession>A0ABU2Y0R5</accession>
<evidence type="ECO:0000256" key="1">
    <source>
        <dbReference type="SAM" id="Phobius"/>
    </source>
</evidence>
<keyword evidence="1" id="KW-0812">Transmembrane</keyword>
<feature type="non-terminal residue" evidence="2">
    <location>
        <position position="58"/>
    </location>
</feature>
<gene>
    <name evidence="2" type="ORF">RND15_54470</name>
</gene>
<name>A0ABU2Y0R5_9ACTN</name>
<comment type="caution">
    <text evidence="2">The sequence shown here is derived from an EMBL/GenBank/DDBJ whole genome shotgun (WGS) entry which is preliminary data.</text>
</comment>
<proteinExistence type="predicted"/>